<gene>
    <name evidence="2" type="ORF">BJ968_002648</name>
</gene>
<name>A0A7Y9J1I3_9ACTN</name>
<proteinExistence type="predicted"/>
<dbReference type="Proteomes" id="UP000521922">
    <property type="component" value="Unassembled WGS sequence"/>
</dbReference>
<accession>A0A7Y9J1I3</accession>
<evidence type="ECO:0000313" key="2">
    <source>
        <dbReference type="EMBL" id="NYD23108.1"/>
    </source>
</evidence>
<comment type="caution">
    <text evidence="2">The sequence shown here is derived from an EMBL/GenBank/DDBJ whole genome shotgun (WGS) entry which is preliminary data.</text>
</comment>
<evidence type="ECO:0000256" key="1">
    <source>
        <dbReference type="SAM" id="MobiDB-lite"/>
    </source>
</evidence>
<sequence length="39" mass="3783">MNGAGGCSPALGATRTSPAEPGRTVLADPDGDQFGPLVV</sequence>
<dbReference type="EMBL" id="JACCBB010000001">
    <property type="protein sequence ID" value="NYD23108.1"/>
    <property type="molecule type" value="Genomic_DNA"/>
</dbReference>
<keyword evidence="3" id="KW-1185">Reference proteome</keyword>
<feature type="region of interest" description="Disordered" evidence="1">
    <location>
        <begin position="1"/>
        <end position="39"/>
    </location>
</feature>
<evidence type="ECO:0000313" key="3">
    <source>
        <dbReference type="Proteomes" id="UP000521922"/>
    </source>
</evidence>
<organism evidence="2 3">
    <name type="scientific">Kineococcus aurantiacus</name>
    <dbReference type="NCBI Taxonomy" id="37633"/>
    <lineage>
        <taxon>Bacteria</taxon>
        <taxon>Bacillati</taxon>
        <taxon>Actinomycetota</taxon>
        <taxon>Actinomycetes</taxon>
        <taxon>Kineosporiales</taxon>
        <taxon>Kineosporiaceae</taxon>
        <taxon>Kineococcus</taxon>
    </lineage>
</organism>
<protein>
    <submittedName>
        <fullName evidence="2">Uncharacterized protein</fullName>
    </submittedName>
</protein>
<reference evidence="2 3" key="1">
    <citation type="submission" date="2020-07" db="EMBL/GenBank/DDBJ databases">
        <title>Sequencing the genomes of 1000 actinobacteria strains.</title>
        <authorList>
            <person name="Klenk H.-P."/>
        </authorList>
    </citation>
    <scope>NUCLEOTIDE SEQUENCE [LARGE SCALE GENOMIC DNA]</scope>
    <source>
        <strain evidence="2 3">DSM 7487</strain>
    </source>
</reference>
<dbReference type="AlphaFoldDB" id="A0A7Y9J1I3"/>